<feature type="domain" description="RnfC Barrel sandwich hybrid" evidence="9">
    <location>
        <begin position="376"/>
        <end position="435"/>
    </location>
</feature>
<dbReference type="RefSeq" id="WP_084554483.1">
    <property type="nucleotide sequence ID" value="NZ_FRFE01000041.1"/>
</dbReference>
<keyword evidence="3" id="KW-0479">Metal-binding</keyword>
<evidence type="ECO:0000256" key="7">
    <source>
        <dbReference type="ARBA" id="ARBA00023014"/>
    </source>
</evidence>
<dbReference type="GO" id="GO:0009055">
    <property type="term" value="F:electron transfer activity"/>
    <property type="evidence" value="ECO:0007669"/>
    <property type="project" value="InterPro"/>
</dbReference>
<dbReference type="GO" id="GO:0051539">
    <property type="term" value="F:4 iron, 4 sulfur cluster binding"/>
    <property type="evidence" value="ECO:0007669"/>
    <property type="project" value="UniProtKB-KW"/>
</dbReference>
<proteinExistence type="predicted"/>
<dbReference type="InterPro" id="IPR011538">
    <property type="entry name" value="Nuo51_FMN-bd"/>
</dbReference>
<dbReference type="InterPro" id="IPR026902">
    <property type="entry name" value="RnfC_N"/>
</dbReference>
<keyword evidence="2" id="KW-0004">4Fe-4S</keyword>
<evidence type="ECO:0000256" key="5">
    <source>
        <dbReference type="ARBA" id="ARBA00022982"/>
    </source>
</evidence>
<dbReference type="GO" id="GO:0016020">
    <property type="term" value="C:membrane"/>
    <property type="evidence" value="ECO:0007669"/>
    <property type="project" value="InterPro"/>
</dbReference>
<dbReference type="Proteomes" id="UP000184603">
    <property type="component" value="Unassembled WGS sequence"/>
</dbReference>
<dbReference type="SUPFAM" id="SSF46548">
    <property type="entry name" value="alpha-helical ferredoxin"/>
    <property type="match status" value="1"/>
</dbReference>
<evidence type="ECO:0000256" key="2">
    <source>
        <dbReference type="ARBA" id="ARBA00022485"/>
    </source>
</evidence>
<keyword evidence="7" id="KW-0411">Iron-sulfur</keyword>
<name>A0A1M7YJJ0_9BACT</name>
<evidence type="ECO:0000259" key="9">
    <source>
        <dbReference type="Pfam" id="PF13375"/>
    </source>
</evidence>
<dbReference type="InterPro" id="IPR037225">
    <property type="entry name" value="Nuo51_FMN-bd_sf"/>
</dbReference>
<evidence type="ECO:0000313" key="10">
    <source>
        <dbReference type="EMBL" id="SHO52789.1"/>
    </source>
</evidence>
<dbReference type="SUPFAM" id="SSF142984">
    <property type="entry name" value="Nqo1 middle domain-like"/>
    <property type="match status" value="1"/>
</dbReference>
<dbReference type="Pfam" id="PF01512">
    <property type="entry name" value="Complex1_51K"/>
    <property type="match status" value="1"/>
</dbReference>
<sequence length="441" mass="46974">MSMNPIVAEVKEHGIVGAGGAGFPTHVKLAANASTVIVNAAECEPLIHKDKEILTHHTTDFLNGLRRTMDAVSAEEGLIGIKGKHEQLIQLLRDAAGQGIRVVPVGDFYPAGDEITLIYETTGKVVEAGKLPLSQGVIVSNVETLLNIGRRRPVTTTFVTLGGAVEQRVTLEVPIGLPLTTLIEYARPTIPDYTVLLGGPMMGRLAASIETEVTTKTSSAIIILPNDHTLVRRMRTMGKPETVRKIGKSACDQCIFCTALCPRYLLGHPIQPHKAMRALMFTPIDDSITEPHTLACCECNLCSMVSCPEGLYPGSVSVLSKRATAAAGIRLDTASSATNGPHPLISYRRTPTGKLKRLLDLNQFGDRGPLSTSSFMPATLSIPLRQHIGKAAQPIVQKGDRVAAGSKIATVGSDLGSEIHAPLAGRVEQLSESAINLTLGE</sequence>
<evidence type="ECO:0000256" key="3">
    <source>
        <dbReference type="ARBA" id="ARBA00022723"/>
    </source>
</evidence>
<dbReference type="Pfam" id="PF13534">
    <property type="entry name" value="Fer4_17"/>
    <property type="match status" value="1"/>
</dbReference>
<feature type="domain" description="NADH-ubiquinone oxidoreductase 51kDa subunit FMN-binding" evidence="8">
    <location>
        <begin position="10"/>
        <end position="149"/>
    </location>
</feature>
<gene>
    <name evidence="10" type="ORF">SAMN02745220_04761</name>
</gene>
<evidence type="ECO:0000259" key="8">
    <source>
        <dbReference type="Pfam" id="PF01512"/>
    </source>
</evidence>
<dbReference type="OrthoDB" id="9767754at2"/>
<evidence type="ECO:0000256" key="1">
    <source>
        <dbReference type="ARBA" id="ARBA00022448"/>
    </source>
</evidence>
<dbReference type="GO" id="GO:0046872">
    <property type="term" value="F:metal ion binding"/>
    <property type="evidence" value="ECO:0007669"/>
    <property type="project" value="UniProtKB-KW"/>
</dbReference>
<evidence type="ECO:0000256" key="6">
    <source>
        <dbReference type="ARBA" id="ARBA00023004"/>
    </source>
</evidence>
<dbReference type="PANTHER" id="PTHR43034">
    <property type="entry name" value="ION-TRANSLOCATING OXIDOREDUCTASE COMPLEX SUBUNIT C"/>
    <property type="match status" value="1"/>
</dbReference>
<evidence type="ECO:0000313" key="11">
    <source>
        <dbReference type="Proteomes" id="UP000184603"/>
    </source>
</evidence>
<dbReference type="PANTHER" id="PTHR43034:SF2">
    <property type="entry name" value="ION-TRANSLOCATING OXIDOREDUCTASE COMPLEX SUBUNIT C"/>
    <property type="match status" value="1"/>
</dbReference>
<dbReference type="STRING" id="1121416.SAMN02745220_04761"/>
<dbReference type="EMBL" id="FRFE01000041">
    <property type="protein sequence ID" value="SHO52789.1"/>
    <property type="molecule type" value="Genomic_DNA"/>
</dbReference>
<keyword evidence="6" id="KW-0408">Iron</keyword>
<keyword evidence="4" id="KW-0677">Repeat</keyword>
<organism evidence="10 11">
    <name type="scientific">Desulfopila aestuarii DSM 18488</name>
    <dbReference type="NCBI Taxonomy" id="1121416"/>
    <lineage>
        <taxon>Bacteria</taxon>
        <taxon>Pseudomonadati</taxon>
        <taxon>Thermodesulfobacteriota</taxon>
        <taxon>Desulfobulbia</taxon>
        <taxon>Desulfobulbales</taxon>
        <taxon>Desulfocapsaceae</taxon>
        <taxon>Desulfopila</taxon>
    </lineage>
</organism>
<evidence type="ECO:0000256" key="4">
    <source>
        <dbReference type="ARBA" id="ARBA00022737"/>
    </source>
</evidence>
<keyword evidence="11" id="KW-1185">Reference proteome</keyword>
<keyword evidence="5" id="KW-0249">Electron transport</keyword>
<dbReference type="SUPFAM" id="SSF142019">
    <property type="entry name" value="Nqo1 FMN-binding domain-like"/>
    <property type="match status" value="1"/>
</dbReference>
<reference evidence="10 11" key="1">
    <citation type="submission" date="2016-12" db="EMBL/GenBank/DDBJ databases">
        <authorList>
            <person name="Song W.-J."/>
            <person name="Kurnit D.M."/>
        </authorList>
    </citation>
    <scope>NUCLEOTIDE SEQUENCE [LARGE SCALE GENOMIC DNA]</scope>
    <source>
        <strain evidence="10 11">DSM 18488</strain>
    </source>
</reference>
<dbReference type="Pfam" id="PF13375">
    <property type="entry name" value="RnfC_N"/>
    <property type="match status" value="1"/>
</dbReference>
<accession>A0A1M7YJJ0</accession>
<dbReference type="Gene3D" id="3.40.50.11540">
    <property type="entry name" value="NADH-ubiquinone oxidoreductase 51kDa subunit"/>
    <property type="match status" value="1"/>
</dbReference>
<dbReference type="AlphaFoldDB" id="A0A1M7YJJ0"/>
<dbReference type="InterPro" id="IPR010208">
    <property type="entry name" value="Ion_transpt_RnfC/RsxC"/>
</dbReference>
<protein>
    <submittedName>
        <fullName evidence="10">Na+-translocating ferredoxin:NAD+ oxidoreductase RNF, RnfC subunit</fullName>
    </submittedName>
</protein>
<keyword evidence="1" id="KW-0813">Transport</keyword>